<evidence type="ECO:0000313" key="2">
    <source>
        <dbReference type="WBParaSite" id="PS1159_v2.g13312.t2"/>
    </source>
</evidence>
<proteinExistence type="predicted"/>
<reference evidence="2" key="1">
    <citation type="submission" date="2022-11" db="UniProtKB">
        <authorList>
            <consortium name="WormBaseParasite"/>
        </authorList>
    </citation>
    <scope>IDENTIFICATION</scope>
</reference>
<organism evidence="1 2">
    <name type="scientific">Panagrolaimus sp. PS1159</name>
    <dbReference type="NCBI Taxonomy" id="55785"/>
    <lineage>
        <taxon>Eukaryota</taxon>
        <taxon>Metazoa</taxon>
        <taxon>Ecdysozoa</taxon>
        <taxon>Nematoda</taxon>
        <taxon>Chromadorea</taxon>
        <taxon>Rhabditida</taxon>
        <taxon>Tylenchina</taxon>
        <taxon>Panagrolaimomorpha</taxon>
        <taxon>Panagrolaimoidea</taxon>
        <taxon>Panagrolaimidae</taxon>
        <taxon>Panagrolaimus</taxon>
    </lineage>
</organism>
<dbReference type="WBParaSite" id="PS1159_v2.g13312.t2">
    <property type="protein sequence ID" value="PS1159_v2.g13312.t2"/>
    <property type="gene ID" value="PS1159_v2.g13312"/>
</dbReference>
<name>A0AC35F3S7_9BILA</name>
<evidence type="ECO:0000313" key="1">
    <source>
        <dbReference type="Proteomes" id="UP000887580"/>
    </source>
</evidence>
<protein>
    <submittedName>
        <fullName evidence="2">Integrator complex subunit 7</fullName>
    </submittedName>
</protein>
<sequence>MESLFYTQQIEKSDPTNISVDKFISQLDRALTQEPYSLVSAITSASEFLPLTQEPYSLVSTITSASEFLRQHPFPEVLNRLFNILAKVFGDKTSIPETKVILFRIVQLTRECKPFIHAYQTSDVMLRVIMMVSHNLDPEIRALCLMLLEGLAAVVCEDSHAQHLIIEGLSAPTVIEKTAAIVAVKEFVEYSKQFCELVIQKFEDLLFSTEITSSLKVKLINILPHFRDGVTLCDRIYSLGKRLLAESLQKEVTLAAYDLLTHVAAKGIQVGDHADFLMDTIIEYKNEPIIVQRLFKNLYEISTSTHWEKEQIQRFLSFYPLCQKQKSSTALYYFLKALTVFTTESRFVKEIKSMDNNLVALLCHSNFSISVEAARIVVNLQDFDTSTSTLINLLPNVIQRLSDSKPKEQKVFCKVIVDYCRSKSTTDDDVRFIIGQLINSTTANSSSFKIVLETLNSVCAQFPKIYPIAIHFAQNILDKEIVEIQTKEDIEMDQGFLSTFNPNMHLFSLLLAPEFARGSTTTTPLLALEDIVHDYGMKLNYSIRYNIAVMAFRYGHWREIALPLLQSLPLGKLQSTFSSWIKCLIHLAKSQPAAFSAKDLSLSQMQMKAAQITAQNLTNVCDKGKFFKFPYACIEIFNDIIYLLHSYLVLITVNRMTLNNEHEYAKRGIAAQCKLYSARSAAALNKLDILLQRSFDVDNESRAQLFLLQQFLDLIHFSLGFFCLSPPSRMPPPFFVETNSPTNAHLLELISWARSQFSKLYEIEKETWKIRITETNVYFVKDILFKLFTNSFYLPRSFFNFIYTTKIRLNIKSEGKETSDHGRYLVSGAAAFHPIMVEGYVETNNPAGIQAVIIHGSIAPYAKVDTEQFKLIHQRAAELPNDINHFALHFTFNVNQTSSIRFEASFIDKTTKKTWQSNTVEEIIIQIGGS</sequence>
<dbReference type="Proteomes" id="UP000887580">
    <property type="component" value="Unplaced"/>
</dbReference>
<accession>A0AC35F3S7</accession>